<feature type="non-terminal residue" evidence="1">
    <location>
        <position position="1"/>
    </location>
</feature>
<accession>A0ABD0RGI5</accession>
<proteinExistence type="predicted"/>
<evidence type="ECO:0000313" key="2">
    <source>
        <dbReference type="Proteomes" id="UP001529510"/>
    </source>
</evidence>
<feature type="non-terminal residue" evidence="1">
    <location>
        <position position="65"/>
    </location>
</feature>
<keyword evidence="2" id="KW-1185">Reference proteome</keyword>
<gene>
    <name evidence="1" type="ORF">M9458_005725</name>
</gene>
<sequence length="65" mass="7441">SAALSDVLDVIADTRISRFSPQRLRDPVFIQSWFQGRLKHFLPSVSQRLLSCLSTKNLTCEAYRT</sequence>
<name>A0ABD0RGI5_CIRMR</name>
<organism evidence="1 2">
    <name type="scientific">Cirrhinus mrigala</name>
    <name type="common">Mrigala</name>
    <dbReference type="NCBI Taxonomy" id="683832"/>
    <lineage>
        <taxon>Eukaryota</taxon>
        <taxon>Metazoa</taxon>
        <taxon>Chordata</taxon>
        <taxon>Craniata</taxon>
        <taxon>Vertebrata</taxon>
        <taxon>Euteleostomi</taxon>
        <taxon>Actinopterygii</taxon>
        <taxon>Neopterygii</taxon>
        <taxon>Teleostei</taxon>
        <taxon>Ostariophysi</taxon>
        <taxon>Cypriniformes</taxon>
        <taxon>Cyprinidae</taxon>
        <taxon>Labeoninae</taxon>
        <taxon>Labeonini</taxon>
        <taxon>Cirrhinus</taxon>
    </lineage>
</organism>
<reference evidence="1 2" key="1">
    <citation type="submission" date="2024-05" db="EMBL/GenBank/DDBJ databases">
        <title>Genome sequencing and assembly of Indian major carp, Cirrhinus mrigala (Hamilton, 1822).</title>
        <authorList>
            <person name="Mohindra V."/>
            <person name="Chowdhury L.M."/>
            <person name="Lal K."/>
            <person name="Jena J.K."/>
        </authorList>
    </citation>
    <scope>NUCLEOTIDE SEQUENCE [LARGE SCALE GENOMIC DNA]</scope>
    <source>
        <strain evidence="1">CM1030</strain>
        <tissue evidence="1">Blood</tissue>
    </source>
</reference>
<dbReference type="EMBL" id="JAMKFB020000003">
    <property type="protein sequence ID" value="KAL0197185.1"/>
    <property type="molecule type" value="Genomic_DNA"/>
</dbReference>
<comment type="caution">
    <text evidence="1">The sequence shown here is derived from an EMBL/GenBank/DDBJ whole genome shotgun (WGS) entry which is preliminary data.</text>
</comment>
<protein>
    <submittedName>
        <fullName evidence="1">Uncharacterized protein</fullName>
    </submittedName>
</protein>
<dbReference type="Proteomes" id="UP001529510">
    <property type="component" value="Unassembled WGS sequence"/>
</dbReference>
<evidence type="ECO:0000313" key="1">
    <source>
        <dbReference type="EMBL" id="KAL0197185.1"/>
    </source>
</evidence>
<dbReference type="AlphaFoldDB" id="A0ABD0RGI5"/>